<name>A0AAV8Q4W4_ENSVE</name>
<keyword evidence="3" id="KW-1185">Reference proteome</keyword>
<evidence type="ECO:0000313" key="3">
    <source>
        <dbReference type="Proteomes" id="UP001222027"/>
    </source>
</evidence>
<dbReference type="PANTHER" id="PTHR21506:SF0">
    <property type="entry name" value="CONSERVED OLIGOMERIC GOLGI COMPLEX SUBUNIT 6"/>
    <property type="match status" value="1"/>
</dbReference>
<dbReference type="InterPro" id="IPR010490">
    <property type="entry name" value="COG6"/>
</dbReference>
<comment type="caution">
    <text evidence="2">The sequence shown here is derived from an EMBL/GenBank/DDBJ whole genome shotgun (WGS) entry which is preliminary data.</text>
</comment>
<sequence>MSRRCSVYLDQRRLLPAHVSKTKPHPPSAISVYMGCPLHGLPPRLQIARDSWRRRWLNHKGYRTGNLRNIDNVWKAGQKHDAQQLLDERDTSHFRLVQWGSYCAEEIANMRHHALFRRFISALTRGGPGGLPRPFEVHAHDPLRYVGDMLGWLHQILPAASITGPFPMGSFSEITNPSCEQAKIDVPMDNPLHSSIITSDCNEGVRIDHREVGEESKETAATSKLFSGQRSWTSRGYKHTLIRF</sequence>
<evidence type="ECO:0000259" key="1">
    <source>
        <dbReference type="Pfam" id="PF20653"/>
    </source>
</evidence>
<feature type="domain" description="Conserved Oligomeric Golgi complex subunit 6 C-terminal" evidence="1">
    <location>
        <begin position="101"/>
        <end position="157"/>
    </location>
</feature>
<dbReference type="EMBL" id="JAQQAF010000007">
    <property type="protein sequence ID" value="KAJ8470032.1"/>
    <property type="molecule type" value="Genomic_DNA"/>
</dbReference>
<dbReference type="Proteomes" id="UP001222027">
    <property type="component" value="Unassembled WGS sequence"/>
</dbReference>
<gene>
    <name evidence="2" type="ORF">OPV22_024375</name>
</gene>
<organism evidence="2 3">
    <name type="scientific">Ensete ventricosum</name>
    <name type="common">Abyssinian banana</name>
    <name type="synonym">Musa ensete</name>
    <dbReference type="NCBI Taxonomy" id="4639"/>
    <lineage>
        <taxon>Eukaryota</taxon>
        <taxon>Viridiplantae</taxon>
        <taxon>Streptophyta</taxon>
        <taxon>Embryophyta</taxon>
        <taxon>Tracheophyta</taxon>
        <taxon>Spermatophyta</taxon>
        <taxon>Magnoliopsida</taxon>
        <taxon>Liliopsida</taxon>
        <taxon>Zingiberales</taxon>
        <taxon>Musaceae</taxon>
        <taxon>Ensete</taxon>
    </lineage>
</organism>
<evidence type="ECO:0000313" key="2">
    <source>
        <dbReference type="EMBL" id="KAJ8470032.1"/>
    </source>
</evidence>
<dbReference type="AlphaFoldDB" id="A0AAV8Q4W4"/>
<accession>A0AAV8Q4W4</accession>
<dbReference type="Pfam" id="PF20653">
    <property type="entry name" value="COG6_C"/>
    <property type="match status" value="1"/>
</dbReference>
<dbReference type="PANTHER" id="PTHR21506">
    <property type="entry name" value="COMPONENT OF OLIGOMERIC GOLGI COMPLEX 6"/>
    <property type="match status" value="1"/>
</dbReference>
<protein>
    <recommendedName>
        <fullName evidence="1">Conserved Oligomeric Golgi complex subunit 6 C-terminal domain-containing protein</fullName>
    </recommendedName>
</protein>
<reference evidence="2 3" key="1">
    <citation type="submission" date="2022-12" db="EMBL/GenBank/DDBJ databases">
        <title>Chromosome-scale assembly of the Ensete ventricosum genome.</title>
        <authorList>
            <person name="Dussert Y."/>
            <person name="Stocks J."/>
            <person name="Wendawek A."/>
            <person name="Woldeyes F."/>
            <person name="Nichols R.A."/>
            <person name="Borrell J.S."/>
        </authorList>
    </citation>
    <scope>NUCLEOTIDE SEQUENCE [LARGE SCALE GENOMIC DNA]</scope>
    <source>
        <strain evidence="3">cv. Maze</strain>
        <tissue evidence="2">Seeds</tissue>
    </source>
</reference>
<proteinExistence type="predicted"/>
<dbReference type="GO" id="GO:0017119">
    <property type="term" value="C:Golgi transport complex"/>
    <property type="evidence" value="ECO:0007669"/>
    <property type="project" value="InterPro"/>
</dbReference>
<dbReference type="GO" id="GO:0006891">
    <property type="term" value="P:intra-Golgi vesicle-mediated transport"/>
    <property type="evidence" value="ECO:0007669"/>
    <property type="project" value="InterPro"/>
</dbReference>
<dbReference type="InterPro" id="IPR048369">
    <property type="entry name" value="COG6_C"/>
</dbReference>